<comment type="caution">
    <text evidence="2">The sequence shown here is derived from an EMBL/GenBank/DDBJ whole genome shotgun (WGS) entry which is preliminary data.</text>
</comment>
<feature type="signal peptide" evidence="1">
    <location>
        <begin position="1"/>
        <end position="16"/>
    </location>
</feature>
<dbReference type="Proteomes" id="UP001265746">
    <property type="component" value="Unassembled WGS sequence"/>
</dbReference>
<keyword evidence="3" id="KW-1185">Reference proteome</keyword>
<reference evidence="2" key="1">
    <citation type="submission" date="2023-06" db="EMBL/GenBank/DDBJ databases">
        <authorList>
            <person name="Noh H."/>
        </authorList>
    </citation>
    <scope>NUCLEOTIDE SEQUENCE</scope>
    <source>
        <strain evidence="2">DUCC20226</strain>
    </source>
</reference>
<gene>
    <name evidence="2" type="ORF">N8I77_002932</name>
</gene>
<evidence type="ECO:0000256" key="1">
    <source>
        <dbReference type="SAM" id="SignalP"/>
    </source>
</evidence>
<protein>
    <submittedName>
        <fullName evidence="2">Uncharacterized protein</fullName>
    </submittedName>
</protein>
<feature type="chain" id="PRO_5042297604" evidence="1">
    <location>
        <begin position="17"/>
        <end position="207"/>
    </location>
</feature>
<evidence type="ECO:0000313" key="2">
    <source>
        <dbReference type="EMBL" id="KAK2609435.1"/>
    </source>
</evidence>
<keyword evidence="1" id="KW-0732">Signal</keyword>
<accession>A0AAD9SH03</accession>
<evidence type="ECO:0000313" key="3">
    <source>
        <dbReference type="Proteomes" id="UP001265746"/>
    </source>
</evidence>
<dbReference type="EMBL" id="JAUJFL010000002">
    <property type="protein sequence ID" value="KAK2609435.1"/>
    <property type="molecule type" value="Genomic_DNA"/>
</dbReference>
<organism evidence="2 3">
    <name type="scientific">Phomopsis amygdali</name>
    <name type="common">Fusicoccum amygdali</name>
    <dbReference type="NCBI Taxonomy" id="1214568"/>
    <lineage>
        <taxon>Eukaryota</taxon>
        <taxon>Fungi</taxon>
        <taxon>Dikarya</taxon>
        <taxon>Ascomycota</taxon>
        <taxon>Pezizomycotina</taxon>
        <taxon>Sordariomycetes</taxon>
        <taxon>Sordariomycetidae</taxon>
        <taxon>Diaporthales</taxon>
        <taxon>Diaporthaceae</taxon>
        <taxon>Diaporthe</taxon>
    </lineage>
</organism>
<sequence>MRFAYLVTLFAATASAASLQARKKGKKGAAAGAAVGAGAATGAATGAAAGAAAGSANTAATGAVQRGASTLVFKEDGGVPGNECLTFRNNGEIVDAACVNEAADRQITPSTLNGANVLLVQRSFTAGFRPDLVGVQACVGFNGTTFRAEDCAASGIELVSFDGAKSQLVATGGACQSGHDGAAQLTVDETGQNCATLTTTTVTPTAP</sequence>
<dbReference type="AlphaFoldDB" id="A0AAD9SH03"/>
<name>A0AAD9SH03_PHOAM</name>
<proteinExistence type="predicted"/>